<feature type="repeat" description="ANK" evidence="1">
    <location>
        <begin position="210"/>
        <end position="242"/>
    </location>
</feature>
<dbReference type="HOGENOM" id="CLU_000134_44_6_1"/>
<dbReference type="Pfam" id="PF00023">
    <property type="entry name" value="Ank"/>
    <property type="match status" value="1"/>
</dbReference>
<dbReference type="InterPro" id="IPR036770">
    <property type="entry name" value="Ankyrin_rpt-contain_sf"/>
</dbReference>
<dbReference type="SMART" id="SM00028">
    <property type="entry name" value="TPR"/>
    <property type="match status" value="2"/>
</dbReference>
<reference evidence="3" key="1">
    <citation type="journal article" date="2009" name="Rice">
        <title>De Novo Next Generation Sequencing of Plant Genomes.</title>
        <authorList>
            <person name="Rounsley S."/>
            <person name="Marri P.R."/>
            <person name="Yu Y."/>
            <person name="He R."/>
            <person name="Sisneros N."/>
            <person name="Goicoechea J.L."/>
            <person name="Lee S.J."/>
            <person name="Angelova A."/>
            <person name="Kudrna D."/>
            <person name="Luo M."/>
            <person name="Affourtit J."/>
            <person name="Desany B."/>
            <person name="Knight J."/>
            <person name="Niazi F."/>
            <person name="Egholm M."/>
            <person name="Wing R.A."/>
        </authorList>
    </citation>
    <scope>NUCLEOTIDE SEQUENCE [LARGE SCALE GENOMIC DNA]</scope>
    <source>
        <strain evidence="3">cv. IRGC 105608</strain>
    </source>
</reference>
<dbReference type="EnsemblPlants" id="OBART09G01100.1">
    <property type="protein sequence ID" value="OBART09G01100.1"/>
    <property type="gene ID" value="OBART09G01100"/>
</dbReference>
<dbReference type="PANTHER" id="PTHR46224">
    <property type="entry name" value="ANKYRIN REPEAT FAMILY PROTEIN"/>
    <property type="match status" value="1"/>
</dbReference>
<dbReference type="InterPro" id="IPR051616">
    <property type="entry name" value="Cul2-RING_E3_ligase_SR"/>
</dbReference>
<dbReference type="PROSITE" id="PS50005">
    <property type="entry name" value="TPR"/>
    <property type="match status" value="1"/>
</dbReference>
<dbReference type="AlphaFoldDB" id="A0A0D3H3R0"/>
<organism evidence="3">
    <name type="scientific">Oryza barthii</name>
    <dbReference type="NCBI Taxonomy" id="65489"/>
    <lineage>
        <taxon>Eukaryota</taxon>
        <taxon>Viridiplantae</taxon>
        <taxon>Streptophyta</taxon>
        <taxon>Embryophyta</taxon>
        <taxon>Tracheophyta</taxon>
        <taxon>Spermatophyta</taxon>
        <taxon>Magnoliopsida</taxon>
        <taxon>Liliopsida</taxon>
        <taxon>Poales</taxon>
        <taxon>Poaceae</taxon>
        <taxon>BOP clade</taxon>
        <taxon>Oryzoideae</taxon>
        <taxon>Oryzeae</taxon>
        <taxon>Oryzinae</taxon>
        <taxon>Oryza</taxon>
    </lineage>
</organism>
<dbReference type="InterPro" id="IPR002110">
    <property type="entry name" value="Ankyrin_rpt"/>
</dbReference>
<keyword evidence="2" id="KW-0802">TPR repeat</keyword>
<dbReference type="SUPFAM" id="SSF48452">
    <property type="entry name" value="TPR-like"/>
    <property type="match status" value="1"/>
</dbReference>
<evidence type="ECO:0000313" key="4">
    <source>
        <dbReference type="Proteomes" id="UP000026960"/>
    </source>
</evidence>
<dbReference type="PANTHER" id="PTHR46224:SF5">
    <property type="entry name" value="OS09G0124800 PROTEIN"/>
    <property type="match status" value="1"/>
</dbReference>
<protein>
    <submittedName>
        <fullName evidence="3">Uncharacterized protein</fullName>
    </submittedName>
</protein>
<dbReference type="eggNOG" id="KOG0548">
    <property type="taxonomic scope" value="Eukaryota"/>
</dbReference>
<dbReference type="Gene3D" id="1.25.40.20">
    <property type="entry name" value="Ankyrin repeat-containing domain"/>
    <property type="match status" value="3"/>
</dbReference>
<dbReference type="PRINTS" id="PR01415">
    <property type="entry name" value="ANKYRIN"/>
</dbReference>
<dbReference type="InterPro" id="IPR019734">
    <property type="entry name" value="TPR_rpt"/>
</dbReference>
<dbReference type="Pfam" id="PF12796">
    <property type="entry name" value="Ank_2"/>
    <property type="match status" value="2"/>
</dbReference>
<sequence length="428" mass="46810">MGKQEQEKMLLQAAYDDNLRLLRKMVRGLDTGQGEAAVVAAVAGRADGNRALHLAAARGSMDVLRYLVEDLHLSVNQFNAKGETPLCLSSIHGRAAATRYLLDHSSDPTIDKSVLPFHAAATKGHCEIVELFLSRGVDVDLDSITGTPLLTAAMNGQYSTMKILLEHHADPNRVVNHNGTPLIMSIVSGSLECVKLLIKVGADVNFRDPNGVTCVMVAANHGSPVIMKCLLDAGANPNIPDEFNRTPIEVAANRGRRDIVKMLFPLTSPISTLPDWSIDGVISHVQTFGLKPRDNDLSKRKSAELKLQAREAFEREEYMLAGQHYTNAIELTTNAHDKATLLANRSLCWLRLSTGNGALADANMCRMLRPSWPKACYRQGAAFMFLKDYGKACEAFADGLKLDPANEDIAKALRDAQEAMKDQMEHRG</sequence>
<dbReference type="SMART" id="SM00248">
    <property type="entry name" value="ANK"/>
    <property type="match status" value="7"/>
</dbReference>
<dbReference type="Proteomes" id="UP000026960">
    <property type="component" value="Chromosome 9"/>
</dbReference>
<feature type="repeat" description="TPR" evidence="2">
    <location>
        <begin position="373"/>
        <end position="406"/>
    </location>
</feature>
<dbReference type="Gene3D" id="1.25.40.10">
    <property type="entry name" value="Tetratricopeptide repeat domain"/>
    <property type="match status" value="1"/>
</dbReference>
<dbReference type="PaxDb" id="65489-OBART09G01100.1"/>
<evidence type="ECO:0000313" key="3">
    <source>
        <dbReference type="EnsemblPlants" id="OBART09G01100.1"/>
    </source>
</evidence>
<dbReference type="eggNOG" id="KOG0504">
    <property type="taxonomic scope" value="Eukaryota"/>
</dbReference>
<dbReference type="STRING" id="65489.A0A0D3H3R0"/>
<dbReference type="Gramene" id="OBART09G01100.1">
    <property type="protein sequence ID" value="OBART09G01100.1"/>
    <property type="gene ID" value="OBART09G01100"/>
</dbReference>
<feature type="repeat" description="ANK" evidence="1">
    <location>
        <begin position="177"/>
        <end position="209"/>
    </location>
</feature>
<dbReference type="PROSITE" id="PS50297">
    <property type="entry name" value="ANK_REP_REGION"/>
    <property type="match status" value="4"/>
</dbReference>
<dbReference type="SUPFAM" id="SSF48403">
    <property type="entry name" value="Ankyrin repeat"/>
    <property type="match status" value="1"/>
</dbReference>
<accession>A0A0D3H3R0</accession>
<feature type="repeat" description="ANK" evidence="1">
    <location>
        <begin position="47"/>
        <end position="69"/>
    </location>
</feature>
<evidence type="ECO:0000256" key="1">
    <source>
        <dbReference type="PROSITE-ProRule" id="PRU00023"/>
    </source>
</evidence>
<name>A0A0D3H3R0_9ORYZ</name>
<dbReference type="InterPro" id="IPR011990">
    <property type="entry name" value="TPR-like_helical_dom_sf"/>
</dbReference>
<reference evidence="3" key="2">
    <citation type="submission" date="2015-03" db="UniProtKB">
        <authorList>
            <consortium name="EnsemblPlants"/>
        </authorList>
    </citation>
    <scope>IDENTIFICATION</scope>
</reference>
<dbReference type="PROSITE" id="PS50088">
    <property type="entry name" value="ANK_REPEAT"/>
    <property type="match status" value="4"/>
</dbReference>
<proteinExistence type="predicted"/>
<keyword evidence="4" id="KW-1185">Reference proteome</keyword>
<feature type="repeat" description="ANK" evidence="1">
    <location>
        <begin position="112"/>
        <end position="144"/>
    </location>
</feature>
<evidence type="ECO:0000256" key="2">
    <source>
        <dbReference type="PROSITE-ProRule" id="PRU00339"/>
    </source>
</evidence>
<keyword evidence="1" id="KW-0040">ANK repeat</keyword>